<gene>
    <name evidence="7" type="ORF">GCM10023321_57450</name>
</gene>
<dbReference type="PANTHER" id="PTHR30055">
    <property type="entry name" value="HTH-TYPE TRANSCRIPTIONAL REGULATOR RUTR"/>
    <property type="match status" value="1"/>
</dbReference>
<keyword evidence="3" id="KW-0804">Transcription</keyword>
<comment type="caution">
    <text evidence="7">The sequence shown here is derived from an EMBL/GenBank/DDBJ whole genome shotgun (WGS) entry which is preliminary data.</text>
</comment>
<evidence type="ECO:0000313" key="7">
    <source>
        <dbReference type="EMBL" id="GAA5166368.1"/>
    </source>
</evidence>
<dbReference type="InterPro" id="IPR009057">
    <property type="entry name" value="Homeodomain-like_sf"/>
</dbReference>
<dbReference type="EMBL" id="BAABJP010000035">
    <property type="protein sequence ID" value="GAA5166368.1"/>
    <property type="molecule type" value="Genomic_DNA"/>
</dbReference>
<name>A0ABP9QRI5_9PSEU</name>
<evidence type="ECO:0000256" key="5">
    <source>
        <dbReference type="SAM" id="Phobius"/>
    </source>
</evidence>
<dbReference type="PROSITE" id="PS50977">
    <property type="entry name" value="HTH_TETR_2"/>
    <property type="match status" value="1"/>
</dbReference>
<reference evidence="8" key="1">
    <citation type="journal article" date="2019" name="Int. J. Syst. Evol. Microbiol.">
        <title>The Global Catalogue of Microorganisms (GCM) 10K type strain sequencing project: providing services to taxonomists for standard genome sequencing and annotation.</title>
        <authorList>
            <consortium name="The Broad Institute Genomics Platform"/>
            <consortium name="The Broad Institute Genome Sequencing Center for Infectious Disease"/>
            <person name="Wu L."/>
            <person name="Ma J."/>
        </authorList>
    </citation>
    <scope>NUCLEOTIDE SEQUENCE [LARGE SCALE GENOMIC DNA]</scope>
    <source>
        <strain evidence="8">JCM 18303</strain>
    </source>
</reference>
<dbReference type="InterPro" id="IPR050109">
    <property type="entry name" value="HTH-type_TetR-like_transc_reg"/>
</dbReference>
<evidence type="ECO:0000256" key="4">
    <source>
        <dbReference type="PROSITE-ProRule" id="PRU00335"/>
    </source>
</evidence>
<protein>
    <recommendedName>
        <fullName evidence="6">HTH tetR-type domain-containing protein</fullName>
    </recommendedName>
</protein>
<dbReference type="RefSeq" id="WP_185062955.1">
    <property type="nucleotide sequence ID" value="NZ_BAABJP010000035.1"/>
</dbReference>
<dbReference type="SUPFAM" id="SSF46689">
    <property type="entry name" value="Homeodomain-like"/>
    <property type="match status" value="1"/>
</dbReference>
<keyword evidence="5" id="KW-0812">Transmembrane</keyword>
<keyword evidence="1" id="KW-0805">Transcription regulation</keyword>
<organism evidence="7 8">
    <name type="scientific">Pseudonocardia eucalypti</name>
    <dbReference type="NCBI Taxonomy" id="648755"/>
    <lineage>
        <taxon>Bacteria</taxon>
        <taxon>Bacillati</taxon>
        <taxon>Actinomycetota</taxon>
        <taxon>Actinomycetes</taxon>
        <taxon>Pseudonocardiales</taxon>
        <taxon>Pseudonocardiaceae</taxon>
        <taxon>Pseudonocardia</taxon>
    </lineage>
</organism>
<dbReference type="Gene3D" id="1.10.357.10">
    <property type="entry name" value="Tetracycline Repressor, domain 2"/>
    <property type="match status" value="1"/>
</dbReference>
<dbReference type="InterPro" id="IPR001647">
    <property type="entry name" value="HTH_TetR"/>
</dbReference>
<dbReference type="Proteomes" id="UP001428817">
    <property type="component" value="Unassembled WGS sequence"/>
</dbReference>
<dbReference type="PANTHER" id="PTHR30055:SF234">
    <property type="entry name" value="HTH-TYPE TRANSCRIPTIONAL REGULATOR BETI"/>
    <property type="match status" value="1"/>
</dbReference>
<proteinExistence type="predicted"/>
<dbReference type="PRINTS" id="PR00455">
    <property type="entry name" value="HTHTETR"/>
</dbReference>
<feature type="DNA-binding region" description="H-T-H motif" evidence="4">
    <location>
        <begin position="36"/>
        <end position="55"/>
    </location>
</feature>
<keyword evidence="5" id="KW-1133">Transmembrane helix</keyword>
<evidence type="ECO:0000313" key="8">
    <source>
        <dbReference type="Proteomes" id="UP001428817"/>
    </source>
</evidence>
<keyword evidence="8" id="KW-1185">Reference proteome</keyword>
<accession>A0ABP9QRI5</accession>
<evidence type="ECO:0000256" key="3">
    <source>
        <dbReference type="ARBA" id="ARBA00023163"/>
    </source>
</evidence>
<evidence type="ECO:0000259" key="6">
    <source>
        <dbReference type="PROSITE" id="PS50977"/>
    </source>
</evidence>
<feature type="domain" description="HTH tetR-type" evidence="6">
    <location>
        <begin position="13"/>
        <end position="73"/>
    </location>
</feature>
<dbReference type="Pfam" id="PF00440">
    <property type="entry name" value="TetR_N"/>
    <property type="match status" value="1"/>
</dbReference>
<keyword evidence="5" id="KW-0472">Membrane</keyword>
<sequence>MTAARRAPRRSTEQVRRLILDTATELFAEHGYAQTSMRDIATRTDISLSVLYRQFTSKEELYSATLLAPFLASFEEFASAWRSQVDSPWGDEELIGEFVRDLYSSLSGHRKLLVTLLAAGDDGSDLLERARESLAASLADLRLMAEHEADRREWFARDQLAISNSLMVALVAGLVLLRPLLADTAAADRDTMVKAAARLARYGMSLGPGRTG</sequence>
<feature type="transmembrane region" description="Helical" evidence="5">
    <location>
        <begin position="160"/>
        <end position="181"/>
    </location>
</feature>
<keyword evidence="2 4" id="KW-0238">DNA-binding</keyword>
<evidence type="ECO:0000256" key="2">
    <source>
        <dbReference type="ARBA" id="ARBA00023125"/>
    </source>
</evidence>
<evidence type="ECO:0000256" key="1">
    <source>
        <dbReference type="ARBA" id="ARBA00023015"/>
    </source>
</evidence>